<comment type="caution">
    <text evidence="2">The sequence shown here is derived from an EMBL/GenBank/DDBJ whole genome shotgun (WGS) entry which is preliminary data.</text>
</comment>
<evidence type="ECO:0000313" key="3">
    <source>
        <dbReference type="Proteomes" id="UP000814176"/>
    </source>
</evidence>
<feature type="region of interest" description="Disordered" evidence="1">
    <location>
        <begin position="304"/>
        <end position="367"/>
    </location>
</feature>
<protein>
    <submittedName>
        <fullName evidence="2">Uncharacterized protein</fullName>
    </submittedName>
</protein>
<evidence type="ECO:0000256" key="1">
    <source>
        <dbReference type="SAM" id="MobiDB-lite"/>
    </source>
</evidence>
<name>A0ABQ8JZS8_9APHY</name>
<reference evidence="2 3" key="1">
    <citation type="journal article" date="2021" name="Environ. Microbiol.">
        <title>Gene family expansions and transcriptome signatures uncover fungal adaptations to wood decay.</title>
        <authorList>
            <person name="Hage H."/>
            <person name="Miyauchi S."/>
            <person name="Viragh M."/>
            <person name="Drula E."/>
            <person name="Min B."/>
            <person name="Chaduli D."/>
            <person name="Navarro D."/>
            <person name="Favel A."/>
            <person name="Norest M."/>
            <person name="Lesage-Meessen L."/>
            <person name="Balint B."/>
            <person name="Merenyi Z."/>
            <person name="de Eugenio L."/>
            <person name="Morin E."/>
            <person name="Martinez A.T."/>
            <person name="Baldrian P."/>
            <person name="Stursova M."/>
            <person name="Martinez M.J."/>
            <person name="Novotny C."/>
            <person name="Magnuson J.K."/>
            <person name="Spatafora J.W."/>
            <person name="Maurice S."/>
            <person name="Pangilinan J."/>
            <person name="Andreopoulos W."/>
            <person name="LaButti K."/>
            <person name="Hundley H."/>
            <person name="Na H."/>
            <person name="Kuo A."/>
            <person name="Barry K."/>
            <person name="Lipzen A."/>
            <person name="Henrissat B."/>
            <person name="Riley R."/>
            <person name="Ahrendt S."/>
            <person name="Nagy L.G."/>
            <person name="Grigoriev I.V."/>
            <person name="Martin F."/>
            <person name="Rosso M.N."/>
        </authorList>
    </citation>
    <scope>NUCLEOTIDE SEQUENCE [LARGE SCALE GENOMIC DNA]</scope>
    <source>
        <strain evidence="2 3">CIRM-BRFM 1785</strain>
    </source>
</reference>
<feature type="compositionally biased region" description="Basic and acidic residues" evidence="1">
    <location>
        <begin position="307"/>
        <end position="318"/>
    </location>
</feature>
<sequence>MCAADAEDDRNIITTVTRHWVPEFPRIYGQEIVTYEDGLWGPQEYTRWPQLFSERCIHHACIPLRMSSYSPGLQVYEGFGFMAWEQSMTSGVSGFGFLRQSLLKELYETACRVLVKYDEAERTARKNDNFAPGATSGVDRRLGRMLSLLLRNAIDRLRLVPTTEQHALVAGQMANRLILELSGLTVYYSVVVPRIASTRSYDHSVLDVLGAFVRNAATAQLCYRIGLPYWYIQPWSPDITIHRVVTPRLWSSELSKQAAYPRIPKAWYDPDGTHQDPGRWTHPSVVFVCNSLCSSALPRLQPVVRPEGAENETKRFKGTDASTSLVPAPKQTTQHTRNSKKRGNRSRGHRAGAKSHETHPATTYESPPDDLVAVAPNWHAALAKASPQPHPPPTASLYYFPPPFLIANAKTNQARYIHNFARIRHFCKLRLVDASINGAPLRISEWRHAVYGDYRLEEGVDDVSSSREPGEVVSKEPTIHQQRRDAVRGLFGKCGGLSSYQDTEVYPYRGTEVTLQVATVDKHVHAMVLWELYETNWRCELRALDALVVDHNTDAFRKWEREQLVTEVWRTSDLQTAFSALDISSRTFSWTPAGEKGWERRRDNLWAFLNVLRAWPACPEALRVNTEDIRKCDDVVTFNTVESCALRFYVDTFITKFHRLPCPPVHLVHRVA</sequence>
<organism evidence="2 3">
    <name type="scientific">Rhodofomes roseus</name>
    <dbReference type="NCBI Taxonomy" id="34475"/>
    <lineage>
        <taxon>Eukaryota</taxon>
        <taxon>Fungi</taxon>
        <taxon>Dikarya</taxon>
        <taxon>Basidiomycota</taxon>
        <taxon>Agaricomycotina</taxon>
        <taxon>Agaricomycetes</taxon>
        <taxon>Polyporales</taxon>
        <taxon>Rhodofomes</taxon>
    </lineage>
</organism>
<evidence type="ECO:0000313" key="2">
    <source>
        <dbReference type="EMBL" id="KAH9829609.1"/>
    </source>
</evidence>
<gene>
    <name evidence="2" type="ORF">C8Q71DRAFT_863184</name>
</gene>
<proteinExistence type="predicted"/>
<dbReference type="EMBL" id="JADCUA010000037">
    <property type="protein sequence ID" value="KAH9829609.1"/>
    <property type="molecule type" value="Genomic_DNA"/>
</dbReference>
<dbReference type="Proteomes" id="UP000814176">
    <property type="component" value="Unassembled WGS sequence"/>
</dbReference>
<accession>A0ABQ8JZS8</accession>
<keyword evidence="3" id="KW-1185">Reference proteome</keyword>
<dbReference type="GeneID" id="72008865"/>
<feature type="compositionally biased region" description="Polar residues" evidence="1">
    <location>
        <begin position="320"/>
        <end position="336"/>
    </location>
</feature>
<dbReference type="RefSeq" id="XP_047773065.1">
    <property type="nucleotide sequence ID" value="XM_047928133.1"/>
</dbReference>
<feature type="compositionally biased region" description="Basic residues" evidence="1">
    <location>
        <begin position="337"/>
        <end position="353"/>
    </location>
</feature>